<organism evidence="11 12">
    <name type="scientific">Treponema parvum</name>
    <dbReference type="NCBI Taxonomy" id="138851"/>
    <lineage>
        <taxon>Bacteria</taxon>
        <taxon>Pseudomonadati</taxon>
        <taxon>Spirochaetota</taxon>
        <taxon>Spirochaetia</taxon>
        <taxon>Spirochaetales</taxon>
        <taxon>Treponemataceae</taxon>
        <taxon>Treponema</taxon>
    </lineage>
</organism>
<feature type="transmembrane region" description="Helical" evidence="8">
    <location>
        <begin position="141"/>
        <end position="160"/>
    </location>
</feature>
<dbReference type="FunFam" id="3.40.50.300:FF:000287">
    <property type="entry name" value="Multidrug ABC transporter ATP-binding protein"/>
    <property type="match status" value="1"/>
</dbReference>
<keyword evidence="4" id="KW-0547">Nucleotide-binding</keyword>
<evidence type="ECO:0000256" key="4">
    <source>
        <dbReference type="ARBA" id="ARBA00022741"/>
    </source>
</evidence>
<dbReference type="Pfam" id="PF00664">
    <property type="entry name" value="ABC_membrane"/>
    <property type="match status" value="1"/>
</dbReference>
<dbReference type="InterPro" id="IPR027417">
    <property type="entry name" value="P-loop_NTPase"/>
</dbReference>
<dbReference type="Gene3D" id="3.40.50.300">
    <property type="entry name" value="P-loop containing nucleotide triphosphate hydrolases"/>
    <property type="match status" value="1"/>
</dbReference>
<accession>A0A975IF58</accession>
<gene>
    <name evidence="11" type="ORF">HRQ91_09310</name>
</gene>
<evidence type="ECO:0000256" key="3">
    <source>
        <dbReference type="ARBA" id="ARBA00022692"/>
    </source>
</evidence>
<dbReference type="GO" id="GO:0005524">
    <property type="term" value="F:ATP binding"/>
    <property type="evidence" value="ECO:0007669"/>
    <property type="project" value="UniProtKB-KW"/>
</dbReference>
<feature type="transmembrane region" description="Helical" evidence="8">
    <location>
        <begin position="63"/>
        <end position="84"/>
    </location>
</feature>
<comment type="subcellular location">
    <subcellularLocation>
        <location evidence="1">Cell membrane</location>
        <topology evidence="1">Multi-pass membrane protein</topology>
    </subcellularLocation>
</comment>
<dbReference type="SUPFAM" id="SSF90123">
    <property type="entry name" value="ABC transporter transmembrane region"/>
    <property type="match status" value="1"/>
</dbReference>
<dbReference type="GO" id="GO:0005886">
    <property type="term" value="C:plasma membrane"/>
    <property type="evidence" value="ECO:0007669"/>
    <property type="project" value="UniProtKB-SubCell"/>
</dbReference>
<dbReference type="Pfam" id="PF00005">
    <property type="entry name" value="ABC_tran"/>
    <property type="match status" value="1"/>
</dbReference>
<dbReference type="Proteomes" id="UP000671908">
    <property type="component" value="Chromosome"/>
</dbReference>
<evidence type="ECO:0000256" key="1">
    <source>
        <dbReference type="ARBA" id="ARBA00004651"/>
    </source>
</evidence>
<dbReference type="InterPro" id="IPR017871">
    <property type="entry name" value="ABC_transporter-like_CS"/>
</dbReference>
<keyword evidence="6 8" id="KW-1133">Transmembrane helix</keyword>
<dbReference type="PROSITE" id="PS00211">
    <property type="entry name" value="ABC_TRANSPORTER_1"/>
    <property type="match status" value="1"/>
</dbReference>
<keyword evidence="12" id="KW-1185">Reference proteome</keyword>
<feature type="transmembrane region" description="Helical" evidence="8">
    <location>
        <begin position="256"/>
        <end position="274"/>
    </location>
</feature>
<evidence type="ECO:0000256" key="6">
    <source>
        <dbReference type="ARBA" id="ARBA00022989"/>
    </source>
</evidence>
<dbReference type="AlphaFoldDB" id="A0A975IF58"/>
<dbReference type="InterPro" id="IPR003593">
    <property type="entry name" value="AAA+_ATPase"/>
</dbReference>
<feature type="domain" description="ABC transporter" evidence="9">
    <location>
        <begin position="340"/>
        <end position="575"/>
    </location>
</feature>
<keyword evidence="7 8" id="KW-0472">Membrane</keyword>
<evidence type="ECO:0000259" key="9">
    <source>
        <dbReference type="PROSITE" id="PS50893"/>
    </source>
</evidence>
<dbReference type="PANTHER" id="PTHR24221:SF397">
    <property type="entry name" value="ABC TRANSPORTER, ATP-BINDING TRANSMEMBRANE PROTEIN"/>
    <property type="match status" value="1"/>
</dbReference>
<dbReference type="GO" id="GO:0034040">
    <property type="term" value="F:ATPase-coupled lipid transmembrane transporter activity"/>
    <property type="evidence" value="ECO:0007669"/>
    <property type="project" value="TreeGrafter"/>
</dbReference>
<evidence type="ECO:0000256" key="2">
    <source>
        <dbReference type="ARBA" id="ARBA00022448"/>
    </source>
</evidence>
<feature type="transmembrane region" description="Helical" evidence="8">
    <location>
        <begin position="280"/>
        <end position="307"/>
    </location>
</feature>
<dbReference type="InterPro" id="IPR039421">
    <property type="entry name" value="Type_1_exporter"/>
</dbReference>
<reference evidence="11 12" key="1">
    <citation type="journal article" date="2021" name="Microbiol. Resour. Announc.">
        <title>Complete Genome Sequences of Three Human Oral Treponema parvum Isolates.</title>
        <authorList>
            <person name="Zeng H."/>
            <person name="Watt R.M."/>
        </authorList>
    </citation>
    <scope>NUCLEOTIDE SEQUENCE [LARGE SCALE GENOMIC DNA]</scope>
    <source>
        <strain evidence="11 12">ATCC 700770</strain>
    </source>
</reference>
<dbReference type="PROSITE" id="PS50893">
    <property type="entry name" value="ABC_TRANSPORTER_2"/>
    <property type="match status" value="1"/>
</dbReference>
<feature type="transmembrane region" description="Helical" evidence="8">
    <location>
        <begin position="166"/>
        <end position="185"/>
    </location>
</feature>
<dbReference type="InterPro" id="IPR003439">
    <property type="entry name" value="ABC_transporter-like_ATP-bd"/>
</dbReference>
<feature type="transmembrane region" description="Helical" evidence="8">
    <location>
        <begin position="20"/>
        <end position="43"/>
    </location>
</feature>
<keyword evidence="5 11" id="KW-0067">ATP-binding</keyword>
<dbReference type="InterPro" id="IPR036640">
    <property type="entry name" value="ABC1_TM_sf"/>
</dbReference>
<evidence type="ECO:0000256" key="5">
    <source>
        <dbReference type="ARBA" id="ARBA00022840"/>
    </source>
</evidence>
<evidence type="ECO:0000256" key="7">
    <source>
        <dbReference type="ARBA" id="ARBA00023136"/>
    </source>
</evidence>
<evidence type="ECO:0000313" key="12">
    <source>
        <dbReference type="Proteomes" id="UP000671908"/>
    </source>
</evidence>
<proteinExistence type="predicted"/>
<dbReference type="Gene3D" id="1.20.1560.10">
    <property type="entry name" value="ABC transporter type 1, transmembrane domain"/>
    <property type="match status" value="1"/>
</dbReference>
<evidence type="ECO:0000259" key="10">
    <source>
        <dbReference type="PROSITE" id="PS50929"/>
    </source>
</evidence>
<dbReference type="GO" id="GO:0016887">
    <property type="term" value="F:ATP hydrolysis activity"/>
    <property type="evidence" value="ECO:0007669"/>
    <property type="project" value="InterPro"/>
</dbReference>
<protein>
    <submittedName>
        <fullName evidence="11">ABC transporter ATP-binding protein</fullName>
    </submittedName>
</protein>
<sequence>MLKTVRDFIKLMSGQKRELYASLVLSFFDGWLIVVPLLAAFHITARMPEFNPDVAEALTMPVMIRYSLIMLASILVRIVLRYLVSRLRSGAGYKCMAEERKTLGKELRKVPLGFFNEKNLGDVVSTITSDAAFLEIEGIGVIEKVAVGIPVFVIALMICLSFDYRIFLLVLVLLIPTWFAYRYLATRQDALKLNRQKLIGQVTEDTIEFIKGLPVLKSYNMTEKQFSKTQNAYERLRAFSVRGEFVHIPPIGMYQLCFRLITTGIVFLSGLFLLHKDFVFPQAFLLMLASFSLFTGAEAMGIFSIFAKMTQQSIDRMNQIKTIPKLEDISGTEKLERYDICFEHVNFAYNKTPVLRDVSFCAPEGTTTALVGLSGGGKTTVTNLIARFWDIRPGHGEISIGGKAVKALSYEHLLKNISFVFQDMFLFNDTVLNNIRIGQPDATLEEVREAARRAGCAEFIEAMEDGYNTVIGEAGARLSGGEKQRISIARSLIKDAPIILLDEVTANVDAENEQLIQTALQELLKNKTVIMIAHKLSTIQNADQILVLENGTISQRGAHEELIAQAGLYRRLWDIQYEAERWRM</sequence>
<dbReference type="EMBL" id="CP054142">
    <property type="protein sequence ID" value="QTQ14641.1"/>
    <property type="molecule type" value="Genomic_DNA"/>
</dbReference>
<keyword evidence="2" id="KW-0813">Transport</keyword>
<dbReference type="KEGG" id="tpav:HRQ91_09310"/>
<dbReference type="GO" id="GO:0140359">
    <property type="term" value="F:ABC-type transporter activity"/>
    <property type="evidence" value="ECO:0007669"/>
    <property type="project" value="InterPro"/>
</dbReference>
<dbReference type="PANTHER" id="PTHR24221">
    <property type="entry name" value="ATP-BINDING CASSETTE SUB-FAMILY B"/>
    <property type="match status" value="1"/>
</dbReference>
<dbReference type="SUPFAM" id="SSF52540">
    <property type="entry name" value="P-loop containing nucleoside triphosphate hydrolases"/>
    <property type="match status" value="1"/>
</dbReference>
<name>A0A975IF58_9SPIR</name>
<keyword evidence="3 8" id="KW-0812">Transmembrane</keyword>
<feature type="domain" description="ABC transmembrane type-1" evidence="10">
    <location>
        <begin position="54"/>
        <end position="312"/>
    </location>
</feature>
<dbReference type="InterPro" id="IPR011527">
    <property type="entry name" value="ABC1_TM_dom"/>
</dbReference>
<evidence type="ECO:0000313" key="11">
    <source>
        <dbReference type="EMBL" id="QTQ14641.1"/>
    </source>
</evidence>
<dbReference type="RefSeq" id="WP_210119288.1">
    <property type="nucleotide sequence ID" value="NZ_CP054142.1"/>
</dbReference>
<dbReference type="PROSITE" id="PS50929">
    <property type="entry name" value="ABC_TM1F"/>
    <property type="match status" value="1"/>
</dbReference>
<dbReference type="SMART" id="SM00382">
    <property type="entry name" value="AAA"/>
    <property type="match status" value="1"/>
</dbReference>
<evidence type="ECO:0000256" key="8">
    <source>
        <dbReference type="SAM" id="Phobius"/>
    </source>
</evidence>